<evidence type="ECO:0008006" key="5">
    <source>
        <dbReference type="Google" id="ProtNLM"/>
    </source>
</evidence>
<dbReference type="Proteomes" id="UP000075260">
    <property type="component" value="Unassembled WGS sequence"/>
</dbReference>
<organism evidence="3 4">
    <name type="scientific">Sorangium cellulosum</name>
    <name type="common">Polyangium cellulosum</name>
    <dbReference type="NCBI Taxonomy" id="56"/>
    <lineage>
        <taxon>Bacteria</taxon>
        <taxon>Pseudomonadati</taxon>
        <taxon>Myxococcota</taxon>
        <taxon>Polyangia</taxon>
        <taxon>Polyangiales</taxon>
        <taxon>Polyangiaceae</taxon>
        <taxon>Sorangium</taxon>
    </lineage>
</organism>
<dbReference type="AlphaFoldDB" id="A0A150Q6J6"/>
<dbReference type="OrthoDB" id="5521444at2"/>
<accession>A0A150Q6J6</accession>
<keyword evidence="2" id="KW-0732">Signal</keyword>
<dbReference type="PROSITE" id="PS51257">
    <property type="entry name" value="PROKAR_LIPOPROTEIN"/>
    <property type="match status" value="1"/>
</dbReference>
<gene>
    <name evidence="3" type="ORF">BE15_20945</name>
</gene>
<evidence type="ECO:0000256" key="1">
    <source>
        <dbReference type="SAM" id="MobiDB-lite"/>
    </source>
</evidence>
<dbReference type="EMBL" id="JEMA01000985">
    <property type="protein sequence ID" value="KYF63592.1"/>
    <property type="molecule type" value="Genomic_DNA"/>
</dbReference>
<name>A0A150Q6J6_SORCE</name>
<feature type="chain" id="PRO_5007566319" description="Secreted protein" evidence="2">
    <location>
        <begin position="18"/>
        <end position="175"/>
    </location>
</feature>
<reference evidence="3 4" key="1">
    <citation type="submission" date="2014-02" db="EMBL/GenBank/DDBJ databases">
        <title>The small core and large imbalanced accessory genome model reveals a collaborative survival strategy of Sorangium cellulosum strains in nature.</title>
        <authorList>
            <person name="Han K."/>
            <person name="Peng R."/>
            <person name="Blom J."/>
            <person name="Li Y.-Z."/>
        </authorList>
    </citation>
    <scope>NUCLEOTIDE SEQUENCE [LARGE SCALE GENOMIC DNA]</scope>
    <source>
        <strain evidence="3 4">So0008-312</strain>
    </source>
</reference>
<evidence type="ECO:0000313" key="4">
    <source>
        <dbReference type="Proteomes" id="UP000075260"/>
    </source>
</evidence>
<sequence length="175" mass="16965">MRDILSLCLVTAALSVACGSTTTDPDPTGSGGSTATSTSESSATGAACAPGTTMSCTCHAVREPGVATCLADGSGYGPCMEQDGSDCSCPTGRGDGCCQGDGICCACVPGCDPSTAFNQDPETDALIACVCAADVCADACASECAGRGLTADCGPCVEQAAMDACKSQYEACGGS</sequence>
<feature type="signal peptide" evidence="2">
    <location>
        <begin position="1"/>
        <end position="17"/>
    </location>
</feature>
<feature type="region of interest" description="Disordered" evidence="1">
    <location>
        <begin position="21"/>
        <end position="43"/>
    </location>
</feature>
<evidence type="ECO:0000313" key="3">
    <source>
        <dbReference type="EMBL" id="KYF63592.1"/>
    </source>
</evidence>
<comment type="caution">
    <text evidence="3">The sequence shown here is derived from an EMBL/GenBank/DDBJ whole genome shotgun (WGS) entry which is preliminary data.</text>
</comment>
<dbReference type="RefSeq" id="WP_061612083.1">
    <property type="nucleotide sequence ID" value="NZ_JEMA01000985.1"/>
</dbReference>
<evidence type="ECO:0000256" key="2">
    <source>
        <dbReference type="SAM" id="SignalP"/>
    </source>
</evidence>
<proteinExistence type="predicted"/>
<protein>
    <recommendedName>
        <fullName evidence="5">Secreted protein</fullName>
    </recommendedName>
</protein>